<keyword evidence="9 17" id="KW-0812">Transmembrane</keyword>
<feature type="transmembrane region" description="Helical" evidence="17">
    <location>
        <begin position="432"/>
        <end position="452"/>
    </location>
</feature>
<evidence type="ECO:0000256" key="4">
    <source>
        <dbReference type="ARBA" id="ARBA00004922"/>
    </source>
</evidence>
<evidence type="ECO:0000256" key="12">
    <source>
        <dbReference type="ARBA" id="ARBA00022989"/>
    </source>
</evidence>
<evidence type="ECO:0000313" key="20">
    <source>
        <dbReference type="Proteomes" id="UP000248410"/>
    </source>
</evidence>
<dbReference type="OrthoDB" id="12184at2157"/>
<dbReference type="Pfam" id="PF02516">
    <property type="entry name" value="STT3"/>
    <property type="match status" value="1"/>
</dbReference>
<dbReference type="Proteomes" id="UP000248410">
    <property type="component" value="Chromosome"/>
</dbReference>
<dbReference type="InterPro" id="IPR048307">
    <property type="entry name" value="STT3_N"/>
</dbReference>
<dbReference type="UniPathway" id="UPA00378"/>
<evidence type="ECO:0000256" key="3">
    <source>
        <dbReference type="ARBA" id="ARBA00004127"/>
    </source>
</evidence>
<dbReference type="GO" id="GO:0046872">
    <property type="term" value="F:metal ion binding"/>
    <property type="evidence" value="ECO:0007669"/>
    <property type="project" value="UniProtKB-KW"/>
</dbReference>
<evidence type="ECO:0000256" key="13">
    <source>
        <dbReference type="ARBA" id="ARBA00023136"/>
    </source>
</evidence>
<feature type="transmembrane region" description="Helical" evidence="17">
    <location>
        <begin position="16"/>
        <end position="36"/>
    </location>
</feature>
<evidence type="ECO:0000256" key="6">
    <source>
        <dbReference type="ARBA" id="ARBA00012602"/>
    </source>
</evidence>
<evidence type="ECO:0000256" key="14">
    <source>
        <dbReference type="ARBA" id="ARBA00023211"/>
    </source>
</evidence>
<dbReference type="GeneID" id="36838094"/>
<feature type="transmembrane region" description="Helical" evidence="17">
    <location>
        <begin position="206"/>
        <end position="227"/>
    </location>
</feature>
<feature type="transmembrane region" description="Helical" evidence="17">
    <location>
        <begin position="378"/>
        <end position="394"/>
    </location>
</feature>
<evidence type="ECO:0000256" key="2">
    <source>
        <dbReference type="ARBA" id="ARBA00001946"/>
    </source>
</evidence>
<feature type="transmembrane region" description="Helical" evidence="17">
    <location>
        <begin position="351"/>
        <end position="373"/>
    </location>
</feature>
<dbReference type="PANTHER" id="PTHR13872:SF1">
    <property type="entry name" value="DOLICHYL-DIPHOSPHOOLIGOSACCHARIDE--PROTEIN GLYCOSYLTRANSFERASE SUBUNIT STT3B"/>
    <property type="match status" value="1"/>
</dbReference>
<evidence type="ECO:0000259" key="18">
    <source>
        <dbReference type="Pfam" id="PF02516"/>
    </source>
</evidence>
<dbReference type="RefSeq" id="WP_110380552.1">
    <property type="nucleotide sequence ID" value="NZ_CP029288.2"/>
</dbReference>
<keyword evidence="13 17" id="KW-0472">Membrane</keyword>
<evidence type="ECO:0000256" key="9">
    <source>
        <dbReference type="ARBA" id="ARBA00022692"/>
    </source>
</evidence>
<feature type="transmembrane region" description="Helical" evidence="17">
    <location>
        <begin position="48"/>
        <end position="68"/>
    </location>
</feature>
<evidence type="ECO:0000256" key="10">
    <source>
        <dbReference type="ARBA" id="ARBA00022723"/>
    </source>
</evidence>
<sequence>MQSISSITKNLSKTTLIDTFIVTGIALVSILIRALSANYPLSVNGFDSWYLFYNALLISQAHGNWYAVPPDVHAWFPYGFFIELDDTIGLPFIVSLLSLPFYGTFGANAVYTVTIFLDLALAGLGVAAAYVATAGLTKSRIAGFVAAAIIAVSPALTYKNIIGGLPKDSWGGVFVLFSIYLLSYAIEKKKPLYGGIAGIPLFLAEISWGGSTYIDLSLLAGAFLLILLNRNDENTAKSFTLMAIVTAFLTSFSPNSIGFLSGLAHGLSLLVIAALLFIDLQLRKVVPKEIGDSRAFIIIATVVFIFVIGIVGLSFLGINPVPSRYYAIINPFYQFTVPIDRTVAEYIPQPITSMIEDFGVSLILSLIGMYYLLRQGNLSALWLLVLGILSIYGTSEQPYLFNYTAYMIAPLAGAGIYFAINKLKNTSKIIPLMILALVGISLVSDASAAIIYSNEPNEIYTSASPYPILNYAWVDALDWINQNTPAHSFILSWWDYGYWIEVIGNRSVIDENNTLNGTQIKLMAEMFLNNETFAANVLENDFHVYPYGSSKYTIPTYIVAYDAVTLYNNSGTEEWYIGYPTDLGGEFLGYTTSLGDIGKAMGAMTIIAGYPINEYLNTSLITSEIEYLNSTLGPLASTDSSIANELDQLAGYVSSAYPFAWTSKAYNSLIVDMFVEALQGTGFQVIAPFSSKLQFGLTGFSVSSGTPIPPIHLVYFQPVYVALSPWISGPNYKTFIMVMIYQFVEPGTMVPETLYE</sequence>
<comment type="similarity">
    <text evidence="5">Belongs to the STT3 family.</text>
</comment>
<comment type="cofactor">
    <cofactor evidence="2">
        <name>Mg(2+)</name>
        <dbReference type="ChEBI" id="CHEBI:18420"/>
    </cofactor>
</comment>
<evidence type="ECO:0000256" key="5">
    <source>
        <dbReference type="ARBA" id="ARBA00010810"/>
    </source>
</evidence>
<feature type="transmembrane region" description="Helical" evidence="17">
    <location>
        <begin position="88"/>
        <end position="108"/>
    </location>
</feature>
<feature type="transmembrane region" description="Helical" evidence="17">
    <location>
        <begin position="115"/>
        <end position="135"/>
    </location>
</feature>
<organism evidence="19 20">
    <name type="scientific">Acidianus sulfidivorans JP7</name>
    <dbReference type="NCBI Taxonomy" id="619593"/>
    <lineage>
        <taxon>Archaea</taxon>
        <taxon>Thermoproteota</taxon>
        <taxon>Thermoprotei</taxon>
        <taxon>Sulfolobales</taxon>
        <taxon>Sulfolobaceae</taxon>
        <taxon>Acidianus</taxon>
    </lineage>
</organism>
<feature type="transmembrane region" description="Helical" evidence="17">
    <location>
        <begin position="239"/>
        <end position="257"/>
    </location>
</feature>
<dbReference type="EC" id="2.4.99.21" evidence="6"/>
<feature type="transmembrane region" description="Helical" evidence="17">
    <location>
        <begin position="294"/>
        <end position="316"/>
    </location>
</feature>
<keyword evidence="14" id="KW-0464">Manganese</keyword>
<dbReference type="GO" id="GO:0016020">
    <property type="term" value="C:membrane"/>
    <property type="evidence" value="ECO:0007669"/>
    <property type="project" value="InterPro"/>
</dbReference>
<comment type="pathway">
    <text evidence="4">Protein modification; protein glycosylation.</text>
</comment>
<proteinExistence type="inferred from homology"/>
<protein>
    <recommendedName>
        <fullName evidence="6">dolichyl-phosphooligosaccharide-protein glycotransferase</fullName>
        <ecNumber evidence="6">2.4.99.21</ecNumber>
    </recommendedName>
    <alternativeName>
        <fullName evidence="15">Oligosaccharyl transferase</fullName>
    </alternativeName>
</protein>
<dbReference type="Gene3D" id="3.40.50.12610">
    <property type="match status" value="1"/>
</dbReference>
<keyword evidence="12 17" id="KW-1133">Transmembrane helix</keyword>
<gene>
    <name evidence="19" type="ORF">DFR86_08955</name>
</gene>
<feature type="transmembrane region" description="Helical" evidence="17">
    <location>
        <begin position="400"/>
        <end position="420"/>
    </location>
</feature>
<keyword evidence="11" id="KW-0460">Magnesium</keyword>
<keyword evidence="20" id="KW-1185">Reference proteome</keyword>
<evidence type="ECO:0000256" key="16">
    <source>
        <dbReference type="ARBA" id="ARBA00034066"/>
    </source>
</evidence>
<evidence type="ECO:0000256" key="7">
    <source>
        <dbReference type="ARBA" id="ARBA00022676"/>
    </source>
</evidence>
<evidence type="ECO:0000313" key="19">
    <source>
        <dbReference type="EMBL" id="AWR97662.1"/>
    </source>
</evidence>
<dbReference type="AlphaFoldDB" id="A0A2U9INS6"/>
<keyword evidence="10" id="KW-0479">Metal-binding</keyword>
<dbReference type="GO" id="GO:0004576">
    <property type="term" value="F:oligosaccharyl transferase activity"/>
    <property type="evidence" value="ECO:0007669"/>
    <property type="project" value="InterPro"/>
</dbReference>
<dbReference type="KEGG" id="asul:DFR86_08955"/>
<dbReference type="GO" id="GO:0012505">
    <property type="term" value="C:endomembrane system"/>
    <property type="evidence" value="ECO:0007669"/>
    <property type="project" value="UniProtKB-SubCell"/>
</dbReference>
<feature type="transmembrane region" description="Helical" evidence="17">
    <location>
        <begin position="141"/>
        <end position="158"/>
    </location>
</feature>
<dbReference type="EMBL" id="CP029288">
    <property type="protein sequence ID" value="AWR97662.1"/>
    <property type="molecule type" value="Genomic_DNA"/>
</dbReference>
<keyword evidence="8" id="KW-0808">Transferase</keyword>
<evidence type="ECO:0000256" key="17">
    <source>
        <dbReference type="SAM" id="Phobius"/>
    </source>
</evidence>
<comment type="cofactor">
    <cofactor evidence="1">
        <name>Mn(2+)</name>
        <dbReference type="ChEBI" id="CHEBI:29035"/>
    </cofactor>
</comment>
<evidence type="ECO:0000256" key="15">
    <source>
        <dbReference type="ARBA" id="ARBA00030679"/>
    </source>
</evidence>
<name>A0A2U9INS6_9CREN</name>
<accession>A0A2U9INS6</accession>
<comment type="catalytic activity">
    <reaction evidence="16">
        <text>an archaeal dolichyl phosphooligosaccharide + [protein]-L-asparagine = an archaeal dolichyl phosphate + a glycoprotein with the oligosaccharide chain attached by N-beta-D-glycosyl linkage to a protein L-asparagine.</text>
        <dbReference type="EC" id="2.4.99.21"/>
    </reaction>
</comment>
<comment type="subcellular location">
    <subcellularLocation>
        <location evidence="3">Endomembrane system</location>
        <topology evidence="3">Multi-pass membrane protein</topology>
    </subcellularLocation>
</comment>
<evidence type="ECO:0000256" key="1">
    <source>
        <dbReference type="ARBA" id="ARBA00001936"/>
    </source>
</evidence>
<dbReference type="InterPro" id="IPR003674">
    <property type="entry name" value="Oligo_trans_STT3"/>
</dbReference>
<evidence type="ECO:0000256" key="8">
    <source>
        <dbReference type="ARBA" id="ARBA00022679"/>
    </source>
</evidence>
<evidence type="ECO:0000256" key="11">
    <source>
        <dbReference type="ARBA" id="ARBA00022842"/>
    </source>
</evidence>
<reference evidence="19 20" key="1">
    <citation type="submission" date="2018-05" db="EMBL/GenBank/DDBJ databases">
        <title>Complete Genome Sequences of Extremely Thermoacidophilic, Metal-Mobilizing Type-Strain Members of the Archaeal Family Sulfolobaceae: Acidianus brierleyi DSM-1651T, Acidianus sulfidivorans DSM-18786T, Metallosphaera hakonensis DSM-7519T, and Metallosphaera prunae DSM-10039T.</title>
        <authorList>
            <person name="Counts J.A."/>
            <person name="Kelly R.M."/>
        </authorList>
    </citation>
    <scope>NUCLEOTIDE SEQUENCE [LARGE SCALE GENOMIC DNA]</scope>
    <source>
        <strain evidence="19 20">JP7</strain>
    </source>
</reference>
<dbReference type="PANTHER" id="PTHR13872">
    <property type="entry name" value="DOLICHYL-DIPHOSPHOOLIGOSACCHARIDE--PROTEIN GLYCOSYLTRANSFERASE SUBUNIT"/>
    <property type="match status" value="1"/>
</dbReference>
<feature type="transmembrane region" description="Helical" evidence="17">
    <location>
        <begin position="170"/>
        <end position="186"/>
    </location>
</feature>
<keyword evidence="7" id="KW-0328">Glycosyltransferase</keyword>
<feature type="transmembrane region" description="Helical" evidence="17">
    <location>
        <begin position="263"/>
        <end position="282"/>
    </location>
</feature>
<feature type="domain" description="Oligosaccharyl transferase STT3 N-terminal" evidence="18">
    <location>
        <begin position="44"/>
        <end position="360"/>
    </location>
</feature>